<keyword evidence="4" id="KW-0804">Transcription</keyword>
<dbReference type="InterPro" id="IPR000847">
    <property type="entry name" value="LysR_HTH_N"/>
</dbReference>
<dbReference type="Gene3D" id="3.40.190.290">
    <property type="match status" value="1"/>
</dbReference>
<dbReference type="GO" id="GO:0003677">
    <property type="term" value="F:DNA binding"/>
    <property type="evidence" value="ECO:0007669"/>
    <property type="project" value="UniProtKB-KW"/>
</dbReference>
<evidence type="ECO:0000313" key="6">
    <source>
        <dbReference type="EMBL" id="HBP31521.1"/>
    </source>
</evidence>
<dbReference type="PANTHER" id="PTHR30419">
    <property type="entry name" value="HTH-TYPE TRANSCRIPTIONAL REGULATOR YBHD"/>
    <property type="match status" value="1"/>
</dbReference>
<dbReference type="InterPro" id="IPR036388">
    <property type="entry name" value="WH-like_DNA-bd_sf"/>
</dbReference>
<evidence type="ECO:0000256" key="1">
    <source>
        <dbReference type="ARBA" id="ARBA00009437"/>
    </source>
</evidence>
<comment type="caution">
    <text evidence="6">The sequence shown here is derived from an EMBL/GenBank/DDBJ whole genome shotgun (WGS) entry which is preliminary data.</text>
</comment>
<evidence type="ECO:0000313" key="7">
    <source>
        <dbReference type="Proteomes" id="UP000264036"/>
    </source>
</evidence>
<name>A0A356LLR2_9BURK</name>
<dbReference type="Proteomes" id="UP000264036">
    <property type="component" value="Unassembled WGS sequence"/>
</dbReference>
<dbReference type="EMBL" id="DOEK01000040">
    <property type="protein sequence ID" value="HBP31521.1"/>
    <property type="molecule type" value="Genomic_DNA"/>
</dbReference>
<gene>
    <name evidence="6" type="ORF">DD666_19190</name>
</gene>
<accession>A0A356LLR2</accession>
<dbReference type="PANTHER" id="PTHR30419:SF30">
    <property type="entry name" value="LYSR FAMILY TRANSCRIPTIONAL REGULATOR"/>
    <property type="match status" value="1"/>
</dbReference>
<dbReference type="SUPFAM" id="SSF46785">
    <property type="entry name" value="Winged helix' DNA-binding domain"/>
    <property type="match status" value="1"/>
</dbReference>
<dbReference type="GO" id="GO:0003700">
    <property type="term" value="F:DNA-binding transcription factor activity"/>
    <property type="evidence" value="ECO:0007669"/>
    <property type="project" value="InterPro"/>
</dbReference>
<keyword evidence="3" id="KW-0238">DNA-binding</keyword>
<dbReference type="PRINTS" id="PR00039">
    <property type="entry name" value="HTHLYSR"/>
</dbReference>
<dbReference type="GO" id="GO:0005829">
    <property type="term" value="C:cytosol"/>
    <property type="evidence" value="ECO:0007669"/>
    <property type="project" value="TreeGrafter"/>
</dbReference>
<evidence type="ECO:0000256" key="3">
    <source>
        <dbReference type="ARBA" id="ARBA00023125"/>
    </source>
</evidence>
<dbReference type="InterPro" id="IPR036390">
    <property type="entry name" value="WH_DNA-bd_sf"/>
</dbReference>
<comment type="similarity">
    <text evidence="1">Belongs to the LysR transcriptional regulatory family.</text>
</comment>
<dbReference type="InterPro" id="IPR005119">
    <property type="entry name" value="LysR_subst-bd"/>
</dbReference>
<dbReference type="SUPFAM" id="SSF53850">
    <property type="entry name" value="Periplasmic binding protein-like II"/>
    <property type="match status" value="1"/>
</dbReference>
<keyword evidence="2" id="KW-0805">Transcription regulation</keyword>
<dbReference type="Gene3D" id="1.10.10.10">
    <property type="entry name" value="Winged helix-like DNA-binding domain superfamily/Winged helix DNA-binding domain"/>
    <property type="match status" value="1"/>
</dbReference>
<evidence type="ECO:0000256" key="2">
    <source>
        <dbReference type="ARBA" id="ARBA00023015"/>
    </source>
</evidence>
<organism evidence="6 7">
    <name type="scientific">Advenella kashmirensis</name>
    <dbReference type="NCBI Taxonomy" id="310575"/>
    <lineage>
        <taxon>Bacteria</taxon>
        <taxon>Pseudomonadati</taxon>
        <taxon>Pseudomonadota</taxon>
        <taxon>Betaproteobacteria</taxon>
        <taxon>Burkholderiales</taxon>
        <taxon>Alcaligenaceae</taxon>
    </lineage>
</organism>
<dbReference type="AlphaFoldDB" id="A0A356LLR2"/>
<evidence type="ECO:0000256" key="4">
    <source>
        <dbReference type="ARBA" id="ARBA00023163"/>
    </source>
</evidence>
<dbReference type="PROSITE" id="PS50931">
    <property type="entry name" value="HTH_LYSR"/>
    <property type="match status" value="1"/>
</dbReference>
<protein>
    <recommendedName>
        <fullName evidence="5">HTH lysR-type domain-containing protein</fullName>
    </recommendedName>
</protein>
<proteinExistence type="inferred from homology"/>
<dbReference type="InterPro" id="IPR050950">
    <property type="entry name" value="HTH-type_LysR_regulators"/>
</dbReference>
<reference evidence="6 7" key="1">
    <citation type="journal article" date="2018" name="Nat. Biotechnol.">
        <title>A standardized bacterial taxonomy based on genome phylogeny substantially revises the tree of life.</title>
        <authorList>
            <person name="Parks D.H."/>
            <person name="Chuvochina M."/>
            <person name="Waite D.W."/>
            <person name="Rinke C."/>
            <person name="Skarshewski A."/>
            <person name="Chaumeil P.A."/>
            <person name="Hugenholtz P."/>
        </authorList>
    </citation>
    <scope>NUCLEOTIDE SEQUENCE [LARGE SCALE GENOMIC DNA]</scope>
    <source>
        <strain evidence="6">UBA10707</strain>
    </source>
</reference>
<dbReference type="Pfam" id="PF03466">
    <property type="entry name" value="LysR_substrate"/>
    <property type="match status" value="1"/>
</dbReference>
<dbReference type="Pfam" id="PF00126">
    <property type="entry name" value="HTH_1"/>
    <property type="match status" value="1"/>
</dbReference>
<feature type="domain" description="HTH lysR-type" evidence="5">
    <location>
        <begin position="41"/>
        <end position="98"/>
    </location>
</feature>
<evidence type="ECO:0000259" key="5">
    <source>
        <dbReference type="PROSITE" id="PS50931"/>
    </source>
</evidence>
<sequence length="336" mass="36597">MMFCVRIDVSLKKYYQGVVVQSAQPPSQKSCTPKGVLDLALNLDHLHAFLVVTEEGSINRAAIRLLRAQTAVGRQIKLLEEAMGVALFERTAGGVILTEAGTELIEFARRIFQNVAEAEAAMARVGADPSGELVIAVPNALVEQLGPVLFTAITDQYPLIRLTMLEGDSHAIHQWITNGMAQIGLLPEGQNDTSLHTIECGRQVLCLCGATEAMSNFPKKIELKRALSMPLALTMRPNRMRQMIDHAATSIGSEVSPVLSTNSTHLINMLMRQNKVYSIRPYLGGAPAVVNGITYIRLCSPEVSRSINIVWSTAYPVTRTTEAARTLLCELMAGLS</sequence>